<reference evidence="1 2" key="1">
    <citation type="submission" date="2019-02" db="EMBL/GenBank/DDBJ databases">
        <title>Haloarcula mannanilyticum sp. nov., a mannan degrading haloarchaeon isolated from commercial salt.</title>
        <authorList>
            <person name="Enomoto S."/>
            <person name="Shimane Y."/>
            <person name="Kamekura M."/>
            <person name="Ito T."/>
            <person name="Moriya O."/>
            <person name="Ihara K."/>
            <person name="Takahashi-Ando N."/>
            <person name="Fukushima Y."/>
            <person name="Yoshida Y."/>
            <person name="Usama R."/>
            <person name="Takai K."/>
            <person name="Minegishi H."/>
        </authorList>
    </citation>
    <scope>NUCLEOTIDE SEQUENCE [LARGE SCALE GENOMIC DNA]</scope>
    <source>
        <strain evidence="1 2">MD130-1</strain>
    </source>
</reference>
<dbReference type="AlphaFoldDB" id="A0A4C2EUX0"/>
<dbReference type="EMBL" id="BIXZ01000013">
    <property type="protein sequence ID" value="GCF15999.1"/>
    <property type="molecule type" value="Genomic_DNA"/>
</dbReference>
<organism evidence="1 2">
    <name type="scientific">Haloarcula mannanilytica</name>
    <dbReference type="NCBI Taxonomy" id="2509225"/>
    <lineage>
        <taxon>Archaea</taxon>
        <taxon>Methanobacteriati</taxon>
        <taxon>Methanobacteriota</taxon>
        <taxon>Stenosarchaea group</taxon>
        <taxon>Halobacteria</taxon>
        <taxon>Halobacteriales</taxon>
        <taxon>Haloarculaceae</taxon>
        <taxon>Haloarcula</taxon>
    </lineage>
</organism>
<evidence type="ECO:0000313" key="1">
    <source>
        <dbReference type="EMBL" id="GCF15999.1"/>
    </source>
</evidence>
<gene>
    <name evidence="1" type="ORF">Harman_39340</name>
</gene>
<name>A0A4C2EUX0_9EURY</name>
<accession>A0A4C2EUX0</accession>
<comment type="caution">
    <text evidence="1">The sequence shown here is derived from an EMBL/GenBank/DDBJ whole genome shotgun (WGS) entry which is preliminary data.</text>
</comment>
<protein>
    <submittedName>
        <fullName evidence="1">Uncharacterized protein</fullName>
    </submittedName>
</protein>
<sequence>MCVGVGQLAGAEQAYGWCVTTARDADGTLRSAHSRASLRSIVPAVAGAIPDCHQAVETSLSFAGPPPPCGPNWNLGASNRIKKSVS</sequence>
<proteinExistence type="predicted"/>
<evidence type="ECO:0000313" key="2">
    <source>
        <dbReference type="Proteomes" id="UP000304382"/>
    </source>
</evidence>
<keyword evidence="2" id="KW-1185">Reference proteome</keyword>
<dbReference type="Proteomes" id="UP000304382">
    <property type="component" value="Unassembled WGS sequence"/>
</dbReference>